<sequence>MTIEEQAFQAGLNYKKKQLISKSNYQTLLYKLTNIVKKGDKELFLDTLLEYSKERKIPSFFEENDLQEEKVFKAVAYAFVVGLTQN</sequence>
<gene>
    <name evidence="1" type="ORF">JI642_12715</name>
</gene>
<evidence type="ECO:0000313" key="1">
    <source>
        <dbReference type="EMBL" id="MBK1962961.1"/>
    </source>
</evidence>
<comment type="caution">
    <text evidence="1">The sequence shown here is derived from an EMBL/GenBank/DDBJ whole genome shotgun (WGS) entry which is preliminary data.</text>
</comment>
<organism evidence="1 2">
    <name type="scientific">Listeria ivanovii subsp. londoniensis</name>
    <dbReference type="NCBI Taxonomy" id="202752"/>
    <lineage>
        <taxon>Bacteria</taxon>
        <taxon>Bacillati</taxon>
        <taxon>Bacillota</taxon>
        <taxon>Bacilli</taxon>
        <taxon>Bacillales</taxon>
        <taxon>Listeriaceae</taxon>
        <taxon>Listeria</taxon>
    </lineage>
</organism>
<dbReference type="Proteomes" id="UP000633035">
    <property type="component" value="Unassembled WGS sequence"/>
</dbReference>
<evidence type="ECO:0000313" key="2">
    <source>
        <dbReference type="Proteomes" id="UP000633035"/>
    </source>
</evidence>
<protein>
    <submittedName>
        <fullName evidence="1">Uncharacterized protein</fullName>
    </submittedName>
</protein>
<reference evidence="1 2" key="1">
    <citation type="submission" date="2021-01" db="EMBL/GenBank/DDBJ databases">
        <title>Listeria ivanovii strains from Norway.</title>
        <authorList>
            <person name="Fagerlund A."/>
        </authorList>
    </citation>
    <scope>NUCLEOTIDE SEQUENCE [LARGE SCALE GENOMIC DNA]</scope>
    <source>
        <strain evidence="1 2">MF6989</strain>
    </source>
</reference>
<name>A0ABS1G7Y0_LISIV</name>
<keyword evidence="2" id="KW-1185">Reference proteome</keyword>
<accession>A0ABS1G7Y0</accession>
<proteinExistence type="predicted"/>
<dbReference type="RefSeq" id="WP_200289200.1">
    <property type="nucleotide sequence ID" value="NZ_JAENOF010000018.1"/>
</dbReference>
<dbReference type="EMBL" id="JAENOF010000018">
    <property type="protein sequence ID" value="MBK1962961.1"/>
    <property type="molecule type" value="Genomic_DNA"/>
</dbReference>